<sequence>MFLSTNGHNSENPVEDSLPNGSHAVNGSPGPPQKRSDKDASSETGTGTGTGTETPSEQENWGRSSSKTSLLLSSKMFLSPNGHNSENPVEDSLPNGSHAVNGSPGPPQERSDKDDLSETGTA</sequence>
<comment type="caution">
    <text evidence="2">The sequence shown here is derived from an EMBL/GenBank/DDBJ whole genome shotgun (WGS) entry which is preliminary data.</text>
</comment>
<dbReference type="AlphaFoldDB" id="A0A833Q762"/>
<proteinExistence type="predicted"/>
<accession>A0A833Q762</accession>
<evidence type="ECO:0000256" key="1">
    <source>
        <dbReference type="SAM" id="MobiDB-lite"/>
    </source>
</evidence>
<evidence type="ECO:0000313" key="3">
    <source>
        <dbReference type="Proteomes" id="UP000623129"/>
    </source>
</evidence>
<gene>
    <name evidence="2" type="ORF">FCM35_KLT21976</name>
</gene>
<feature type="compositionally biased region" description="Low complexity" evidence="1">
    <location>
        <begin position="64"/>
        <end position="79"/>
    </location>
</feature>
<protein>
    <submittedName>
        <fullName evidence="2">Uncharacterized protein</fullName>
    </submittedName>
</protein>
<reference evidence="2" key="1">
    <citation type="submission" date="2020-01" db="EMBL/GenBank/DDBJ databases">
        <title>Genome sequence of Kobresia littledalei, the first chromosome-level genome in the family Cyperaceae.</title>
        <authorList>
            <person name="Qu G."/>
        </authorList>
    </citation>
    <scope>NUCLEOTIDE SEQUENCE</scope>
    <source>
        <strain evidence="2">C.B.Clarke</strain>
        <tissue evidence="2">Leaf</tissue>
    </source>
</reference>
<dbReference type="Proteomes" id="UP000623129">
    <property type="component" value="Unassembled WGS sequence"/>
</dbReference>
<feature type="compositionally biased region" description="Polar residues" evidence="1">
    <location>
        <begin position="1"/>
        <end position="12"/>
    </location>
</feature>
<evidence type="ECO:0000313" key="2">
    <source>
        <dbReference type="EMBL" id="KAF3320425.1"/>
    </source>
</evidence>
<name>A0A833Q762_9POAL</name>
<feature type="region of interest" description="Disordered" evidence="1">
    <location>
        <begin position="1"/>
        <end position="122"/>
    </location>
</feature>
<dbReference type="EMBL" id="SWLB01000033">
    <property type="protein sequence ID" value="KAF3320425.1"/>
    <property type="molecule type" value="Genomic_DNA"/>
</dbReference>
<organism evidence="2 3">
    <name type="scientific">Carex littledalei</name>
    <dbReference type="NCBI Taxonomy" id="544730"/>
    <lineage>
        <taxon>Eukaryota</taxon>
        <taxon>Viridiplantae</taxon>
        <taxon>Streptophyta</taxon>
        <taxon>Embryophyta</taxon>
        <taxon>Tracheophyta</taxon>
        <taxon>Spermatophyta</taxon>
        <taxon>Magnoliopsida</taxon>
        <taxon>Liliopsida</taxon>
        <taxon>Poales</taxon>
        <taxon>Cyperaceae</taxon>
        <taxon>Cyperoideae</taxon>
        <taxon>Cariceae</taxon>
        <taxon>Carex</taxon>
        <taxon>Carex subgen. Euthyceras</taxon>
    </lineage>
</organism>
<keyword evidence="3" id="KW-1185">Reference proteome</keyword>